<dbReference type="OrthoDB" id="9802846at2"/>
<protein>
    <submittedName>
        <fullName evidence="2">Phage baseplate protein</fullName>
    </submittedName>
</protein>
<dbReference type="InterPro" id="IPR007048">
    <property type="entry name" value="IraD/Gp25-like"/>
</dbReference>
<organism evidence="2 3">
    <name type="scientific">Pseudomonas tructae</name>
    <dbReference type="NCBI Taxonomy" id="2518644"/>
    <lineage>
        <taxon>Bacteria</taxon>
        <taxon>Pseudomonadati</taxon>
        <taxon>Pseudomonadota</taxon>
        <taxon>Gammaproteobacteria</taxon>
        <taxon>Pseudomonadales</taxon>
        <taxon>Pseudomonadaceae</taxon>
        <taxon>Pseudomonas</taxon>
    </lineage>
</organism>
<evidence type="ECO:0000313" key="3">
    <source>
        <dbReference type="Proteomes" id="UP000291130"/>
    </source>
</evidence>
<dbReference type="Pfam" id="PF04965">
    <property type="entry name" value="GPW_gp25"/>
    <property type="match status" value="1"/>
</dbReference>
<gene>
    <name evidence="2" type="ORF">EXN22_07620</name>
</gene>
<dbReference type="Gene3D" id="3.10.450.40">
    <property type="match status" value="1"/>
</dbReference>
<dbReference type="EMBL" id="CP035952">
    <property type="protein sequence ID" value="QBF25574.1"/>
    <property type="molecule type" value="Genomic_DNA"/>
</dbReference>
<dbReference type="Proteomes" id="UP000291130">
    <property type="component" value="Chromosome"/>
</dbReference>
<proteinExistence type="predicted"/>
<accession>A0A411MFV7</accession>
<evidence type="ECO:0000313" key="2">
    <source>
        <dbReference type="EMBL" id="QBF25574.1"/>
    </source>
</evidence>
<sequence length="108" mass="12053">MIGMDRRSGQPLSGLAHLRQSIEDILTTPLGSRRMRPEYGSKLRRFVDLPVNEGWKSAVQAEVARALGRWEPRLKLERVRVTAVVGGQITLQLTGQYLNASQTLEVVA</sequence>
<reference evidence="2 3" key="1">
    <citation type="submission" date="2019-02" db="EMBL/GenBank/DDBJ databases">
        <title>Complete genome sequence of Pseudomonas sp. SNU WT1 isolated from rainbow trout.</title>
        <authorList>
            <person name="Oh W.T."/>
            <person name="Park S.C."/>
        </authorList>
    </citation>
    <scope>NUCLEOTIDE SEQUENCE [LARGE SCALE GENOMIC DNA]</scope>
    <source>
        <strain evidence="2 3">SNU WT1</strain>
    </source>
</reference>
<dbReference type="AlphaFoldDB" id="A0A411MFV7"/>
<name>A0A411MFV7_9PSED</name>
<feature type="domain" description="IraD/Gp25-like" evidence="1">
    <location>
        <begin position="14"/>
        <end position="82"/>
    </location>
</feature>
<dbReference type="RefSeq" id="WP_130263489.1">
    <property type="nucleotide sequence ID" value="NZ_CP035952.1"/>
</dbReference>
<dbReference type="KEGG" id="ptk:EXN22_07620"/>
<dbReference type="SUPFAM" id="SSF160719">
    <property type="entry name" value="gpW/gp25-like"/>
    <property type="match status" value="1"/>
</dbReference>
<evidence type="ECO:0000259" key="1">
    <source>
        <dbReference type="Pfam" id="PF04965"/>
    </source>
</evidence>
<keyword evidence="3" id="KW-1185">Reference proteome</keyword>